<dbReference type="SUPFAM" id="SSF57701">
    <property type="entry name" value="Zn2/Cys6 DNA-binding domain"/>
    <property type="match status" value="1"/>
</dbReference>
<keyword evidence="4" id="KW-1185">Reference proteome</keyword>
<dbReference type="EMBL" id="JAOPGA020001734">
    <property type="protein sequence ID" value="KAL0490908.1"/>
    <property type="molecule type" value="Genomic_DNA"/>
</dbReference>
<feature type="compositionally biased region" description="Low complexity" evidence="1">
    <location>
        <begin position="26"/>
        <end position="37"/>
    </location>
</feature>
<dbReference type="GO" id="GO:0008270">
    <property type="term" value="F:zinc ion binding"/>
    <property type="evidence" value="ECO:0007669"/>
    <property type="project" value="InterPro"/>
</dbReference>
<evidence type="ECO:0000256" key="1">
    <source>
        <dbReference type="SAM" id="MobiDB-lite"/>
    </source>
</evidence>
<organism evidence="3 4">
    <name type="scientific">Acrasis kona</name>
    <dbReference type="NCBI Taxonomy" id="1008807"/>
    <lineage>
        <taxon>Eukaryota</taxon>
        <taxon>Discoba</taxon>
        <taxon>Heterolobosea</taxon>
        <taxon>Tetramitia</taxon>
        <taxon>Eutetramitia</taxon>
        <taxon>Acrasidae</taxon>
        <taxon>Acrasis</taxon>
    </lineage>
</organism>
<gene>
    <name evidence="3" type="ORF">AKO1_009833</name>
</gene>
<evidence type="ECO:0000313" key="3">
    <source>
        <dbReference type="EMBL" id="KAL0490908.1"/>
    </source>
</evidence>
<sequence>MKDATGTRREFVFETYNPENARAQRNRSNSTTSNTSSPINGEENSKKKQGGDSKPIYACKMCRLHHKRCIGGRPCTRCMEKNYICENIVRTSKPKDSEEQNDEQIQQIEYSSQDAHVNNIDYEKEAHGERLPAHYIKMFEMLQENYSRITGYRTLIAPQNRGIQDDPSKEIWSRKLSITYLLN</sequence>
<dbReference type="Pfam" id="PF00172">
    <property type="entry name" value="Zn_clus"/>
    <property type="match status" value="1"/>
</dbReference>
<feature type="compositionally biased region" description="Basic and acidic residues" evidence="1">
    <location>
        <begin position="1"/>
        <end position="12"/>
    </location>
</feature>
<comment type="caution">
    <text evidence="3">The sequence shown here is derived from an EMBL/GenBank/DDBJ whole genome shotgun (WGS) entry which is preliminary data.</text>
</comment>
<name>A0AAW2ZM18_9EUKA</name>
<dbReference type="CDD" id="cd00067">
    <property type="entry name" value="GAL4"/>
    <property type="match status" value="1"/>
</dbReference>
<dbReference type="InterPro" id="IPR036864">
    <property type="entry name" value="Zn2-C6_fun-type_DNA-bd_sf"/>
</dbReference>
<dbReference type="Proteomes" id="UP001431209">
    <property type="component" value="Unassembled WGS sequence"/>
</dbReference>
<dbReference type="SMART" id="SM00066">
    <property type="entry name" value="GAL4"/>
    <property type="match status" value="1"/>
</dbReference>
<dbReference type="InterPro" id="IPR001138">
    <property type="entry name" value="Zn2Cys6_DnaBD"/>
</dbReference>
<reference evidence="3 4" key="1">
    <citation type="submission" date="2024-03" db="EMBL/GenBank/DDBJ databases">
        <title>The Acrasis kona genome and developmental transcriptomes reveal deep origins of eukaryotic multicellular pathways.</title>
        <authorList>
            <person name="Sheikh S."/>
            <person name="Fu C.-J."/>
            <person name="Brown M.W."/>
            <person name="Baldauf S.L."/>
        </authorList>
    </citation>
    <scope>NUCLEOTIDE SEQUENCE [LARGE SCALE GENOMIC DNA]</scope>
    <source>
        <strain evidence="3 4">ATCC MYA-3509</strain>
    </source>
</reference>
<dbReference type="GO" id="GO:0000981">
    <property type="term" value="F:DNA-binding transcription factor activity, RNA polymerase II-specific"/>
    <property type="evidence" value="ECO:0007669"/>
    <property type="project" value="InterPro"/>
</dbReference>
<dbReference type="Gene3D" id="4.10.240.10">
    <property type="entry name" value="Zn(2)-C6 fungal-type DNA-binding domain"/>
    <property type="match status" value="1"/>
</dbReference>
<feature type="region of interest" description="Disordered" evidence="1">
    <location>
        <begin position="1"/>
        <end position="52"/>
    </location>
</feature>
<evidence type="ECO:0000259" key="2">
    <source>
        <dbReference type="PROSITE" id="PS50048"/>
    </source>
</evidence>
<proteinExistence type="predicted"/>
<feature type="domain" description="Zn(2)-C6 fungal-type" evidence="2">
    <location>
        <begin position="58"/>
        <end position="85"/>
    </location>
</feature>
<dbReference type="PROSITE" id="PS50048">
    <property type="entry name" value="ZN2_CY6_FUNGAL_2"/>
    <property type="match status" value="1"/>
</dbReference>
<accession>A0AAW2ZM18</accession>
<protein>
    <submittedName>
        <fullName evidence="3">Proline utilization trans-activator</fullName>
    </submittedName>
</protein>
<dbReference type="AlphaFoldDB" id="A0AAW2ZM18"/>
<evidence type="ECO:0000313" key="4">
    <source>
        <dbReference type="Proteomes" id="UP001431209"/>
    </source>
</evidence>